<gene>
    <name evidence="2" type="ORF">XA68_16512</name>
</gene>
<name>A0A2A9PLE5_OPHUN</name>
<organism evidence="2 3">
    <name type="scientific">Ophiocordyceps unilateralis</name>
    <name type="common">Zombie-ant fungus</name>
    <name type="synonym">Torrubia unilateralis</name>
    <dbReference type="NCBI Taxonomy" id="268505"/>
    <lineage>
        <taxon>Eukaryota</taxon>
        <taxon>Fungi</taxon>
        <taxon>Dikarya</taxon>
        <taxon>Ascomycota</taxon>
        <taxon>Pezizomycotina</taxon>
        <taxon>Sordariomycetes</taxon>
        <taxon>Hypocreomycetidae</taxon>
        <taxon>Hypocreales</taxon>
        <taxon>Ophiocordycipitaceae</taxon>
        <taxon>Ophiocordyceps</taxon>
    </lineage>
</organism>
<protein>
    <submittedName>
        <fullName evidence="2">Uncharacterized protein</fullName>
    </submittedName>
</protein>
<feature type="region of interest" description="Disordered" evidence="1">
    <location>
        <begin position="1"/>
        <end position="87"/>
    </location>
</feature>
<reference evidence="2 3" key="2">
    <citation type="journal article" date="2017" name="Sci. Rep.">
        <title>Ant-infecting Ophiocordyceps genomes reveal a high diversity of potential behavioral manipulation genes and a possible major role for enterotoxins.</title>
        <authorList>
            <person name="de Bekker C."/>
            <person name="Ohm R.A."/>
            <person name="Evans H.C."/>
            <person name="Brachmann A."/>
            <person name="Hughes D.P."/>
        </authorList>
    </citation>
    <scope>NUCLEOTIDE SEQUENCE [LARGE SCALE GENOMIC DNA]</scope>
    <source>
        <strain evidence="2 3">SC16a</strain>
    </source>
</reference>
<accession>A0A2A9PLE5</accession>
<feature type="compositionally biased region" description="Polar residues" evidence="1">
    <location>
        <begin position="74"/>
        <end position="87"/>
    </location>
</feature>
<evidence type="ECO:0000313" key="3">
    <source>
        <dbReference type="Proteomes" id="UP000037136"/>
    </source>
</evidence>
<dbReference type="EMBL" id="LAZP02000058">
    <property type="protein sequence ID" value="PFH61712.1"/>
    <property type="molecule type" value="Genomic_DNA"/>
</dbReference>
<evidence type="ECO:0000313" key="2">
    <source>
        <dbReference type="EMBL" id="PFH61712.1"/>
    </source>
</evidence>
<sequence length="87" mass="9332">MYPLASNTPCGFTTRDSDGRGDAARRSSVRPLTCTFRGSPYDTQRRFGLSRGGGPLPYHEHSHVSTRIPPKGMAQQQPSNGAPATGT</sequence>
<feature type="compositionally biased region" description="Basic and acidic residues" evidence="1">
    <location>
        <begin position="15"/>
        <end position="25"/>
    </location>
</feature>
<keyword evidence="3" id="KW-1185">Reference proteome</keyword>
<feature type="compositionally biased region" description="Polar residues" evidence="1">
    <location>
        <begin position="1"/>
        <end position="11"/>
    </location>
</feature>
<proteinExistence type="predicted"/>
<comment type="caution">
    <text evidence="2">The sequence shown here is derived from an EMBL/GenBank/DDBJ whole genome shotgun (WGS) entry which is preliminary data.</text>
</comment>
<dbReference type="Proteomes" id="UP000037136">
    <property type="component" value="Unassembled WGS sequence"/>
</dbReference>
<dbReference type="AlphaFoldDB" id="A0A2A9PLE5"/>
<reference evidence="2 3" key="1">
    <citation type="journal article" date="2015" name="BMC Genomics">
        <title>Gene expression during zombie ant biting behavior reflects the complexity underlying fungal parasitic behavioral manipulation.</title>
        <authorList>
            <person name="de Bekker C."/>
            <person name="Ohm R.A."/>
            <person name="Loreto R.G."/>
            <person name="Sebastian A."/>
            <person name="Albert I."/>
            <person name="Merrow M."/>
            <person name="Brachmann A."/>
            <person name="Hughes D.P."/>
        </authorList>
    </citation>
    <scope>NUCLEOTIDE SEQUENCE [LARGE SCALE GENOMIC DNA]</scope>
    <source>
        <strain evidence="2 3">SC16a</strain>
    </source>
</reference>
<evidence type="ECO:0000256" key="1">
    <source>
        <dbReference type="SAM" id="MobiDB-lite"/>
    </source>
</evidence>